<reference evidence="1" key="1">
    <citation type="journal article" date="2020" name="Stud. Mycol.">
        <title>101 Dothideomycetes genomes: a test case for predicting lifestyles and emergence of pathogens.</title>
        <authorList>
            <person name="Haridas S."/>
            <person name="Albert R."/>
            <person name="Binder M."/>
            <person name="Bloem J."/>
            <person name="Labutti K."/>
            <person name="Salamov A."/>
            <person name="Andreopoulos B."/>
            <person name="Baker S."/>
            <person name="Barry K."/>
            <person name="Bills G."/>
            <person name="Bluhm B."/>
            <person name="Cannon C."/>
            <person name="Castanera R."/>
            <person name="Culley D."/>
            <person name="Daum C."/>
            <person name="Ezra D."/>
            <person name="Gonzalez J."/>
            <person name="Henrissat B."/>
            <person name="Kuo A."/>
            <person name="Liang C."/>
            <person name="Lipzen A."/>
            <person name="Lutzoni F."/>
            <person name="Magnuson J."/>
            <person name="Mondo S."/>
            <person name="Nolan M."/>
            <person name="Ohm R."/>
            <person name="Pangilinan J."/>
            <person name="Park H.-J."/>
            <person name="Ramirez L."/>
            <person name="Alfaro M."/>
            <person name="Sun H."/>
            <person name="Tritt A."/>
            <person name="Yoshinaga Y."/>
            <person name="Zwiers L.-H."/>
            <person name="Turgeon B."/>
            <person name="Goodwin S."/>
            <person name="Spatafora J."/>
            <person name="Crous P."/>
            <person name="Grigoriev I."/>
        </authorList>
    </citation>
    <scope>NUCLEOTIDE SEQUENCE</scope>
    <source>
        <strain evidence="1">CBS 113389</strain>
    </source>
</reference>
<gene>
    <name evidence="1" type="ORF">BDY17DRAFT_293651</name>
</gene>
<name>A0A6A6PZA6_9PEZI</name>
<keyword evidence="2" id="KW-1185">Reference proteome</keyword>
<accession>A0A6A6PZA6</accession>
<protein>
    <submittedName>
        <fullName evidence="1">Uncharacterized protein</fullName>
    </submittedName>
</protein>
<evidence type="ECO:0000313" key="1">
    <source>
        <dbReference type="EMBL" id="KAF2485460.1"/>
    </source>
</evidence>
<dbReference type="AlphaFoldDB" id="A0A6A6PZA6"/>
<dbReference type="EMBL" id="MU001633">
    <property type="protein sequence ID" value="KAF2485460.1"/>
    <property type="molecule type" value="Genomic_DNA"/>
</dbReference>
<sequence length="225" mass="24081">MKWSRESKGVEKVGMGGFVSWMWKGRVKRATEKESVLLQDTQGSHFAMETVSLCSLLFCDRVICCRFFRGNSKPASRRWISSGLRCVFVTSRAWTLHSAGSASPSSAPCDTLTTKGISVSPSTTPWSSCRTSGSVSCAASSVRKAAEGDRSGDECEELPVRNLGRACGKELAFPILGLVSLTGSAQKYAPGALDRQESRETASMSTRCTVDASSCPSAVTVALML</sequence>
<evidence type="ECO:0000313" key="2">
    <source>
        <dbReference type="Proteomes" id="UP000799767"/>
    </source>
</evidence>
<dbReference type="Proteomes" id="UP000799767">
    <property type="component" value="Unassembled WGS sequence"/>
</dbReference>
<organism evidence="1 2">
    <name type="scientific">Neohortaea acidophila</name>
    <dbReference type="NCBI Taxonomy" id="245834"/>
    <lineage>
        <taxon>Eukaryota</taxon>
        <taxon>Fungi</taxon>
        <taxon>Dikarya</taxon>
        <taxon>Ascomycota</taxon>
        <taxon>Pezizomycotina</taxon>
        <taxon>Dothideomycetes</taxon>
        <taxon>Dothideomycetidae</taxon>
        <taxon>Mycosphaerellales</taxon>
        <taxon>Teratosphaeriaceae</taxon>
        <taxon>Neohortaea</taxon>
    </lineage>
</organism>
<dbReference type="GeneID" id="54474019"/>
<proteinExistence type="predicted"/>
<dbReference type="RefSeq" id="XP_033592029.1">
    <property type="nucleotide sequence ID" value="XM_033733017.1"/>
</dbReference>